<feature type="compositionally biased region" description="Polar residues" evidence="1">
    <location>
        <begin position="1"/>
        <end position="25"/>
    </location>
</feature>
<evidence type="ECO:0000259" key="2">
    <source>
        <dbReference type="Pfam" id="PF10419"/>
    </source>
</evidence>
<evidence type="ECO:0000256" key="1">
    <source>
        <dbReference type="SAM" id="MobiDB-lite"/>
    </source>
</evidence>
<evidence type="ECO:0000313" key="4">
    <source>
        <dbReference type="Proteomes" id="UP000318571"/>
    </source>
</evidence>
<feature type="domain" description="Transcription factor TFIIIC triple barrel" evidence="2">
    <location>
        <begin position="36"/>
        <end position="134"/>
    </location>
</feature>
<dbReference type="Pfam" id="PF10419">
    <property type="entry name" value="TFIIIC_sub6"/>
    <property type="match status" value="1"/>
</dbReference>
<gene>
    <name evidence="3" type="ORF">TCAL_10819</name>
</gene>
<dbReference type="Proteomes" id="UP000318571">
    <property type="component" value="Chromosome 10"/>
</dbReference>
<reference evidence="3 4" key="1">
    <citation type="journal article" date="2018" name="Nat. Ecol. Evol.">
        <title>Genomic signatures of mitonuclear coevolution across populations of Tigriopus californicus.</title>
        <authorList>
            <person name="Barreto F.S."/>
            <person name="Watson E.T."/>
            <person name="Lima T.G."/>
            <person name="Willett C.S."/>
            <person name="Edmands S."/>
            <person name="Li W."/>
            <person name="Burton R.S."/>
        </authorList>
    </citation>
    <scope>NUCLEOTIDE SEQUENCE [LARGE SCALE GENOMIC DNA]</scope>
    <source>
        <strain evidence="3 4">San Diego</strain>
    </source>
</reference>
<comment type="caution">
    <text evidence="3">The sequence shown here is derived from an EMBL/GenBank/DDBJ whole genome shotgun (WGS) entry which is preliminary data.</text>
</comment>
<protein>
    <recommendedName>
        <fullName evidence="2">Transcription factor TFIIIC triple barrel domain-containing protein</fullName>
    </recommendedName>
</protein>
<organism evidence="3 4">
    <name type="scientific">Tigriopus californicus</name>
    <name type="common">Marine copepod</name>
    <dbReference type="NCBI Taxonomy" id="6832"/>
    <lineage>
        <taxon>Eukaryota</taxon>
        <taxon>Metazoa</taxon>
        <taxon>Ecdysozoa</taxon>
        <taxon>Arthropoda</taxon>
        <taxon>Crustacea</taxon>
        <taxon>Multicrustacea</taxon>
        <taxon>Hexanauplia</taxon>
        <taxon>Copepoda</taxon>
        <taxon>Harpacticoida</taxon>
        <taxon>Harpacticidae</taxon>
        <taxon>Tigriopus</taxon>
    </lineage>
</organism>
<dbReference type="EMBL" id="VCGU01000458">
    <property type="protein sequence ID" value="TRY62593.1"/>
    <property type="molecule type" value="Genomic_DNA"/>
</dbReference>
<name>A0A553NAX6_TIGCA</name>
<feature type="region of interest" description="Disordered" evidence="1">
    <location>
        <begin position="1"/>
        <end position="35"/>
    </location>
</feature>
<dbReference type="PANTHER" id="PTHR21860:SF2">
    <property type="entry name" value="GENERAL TRANSCRIPTION FACTOR 3C POLYPEPTIDE 6"/>
    <property type="match status" value="1"/>
</dbReference>
<sequence length="138" mass="15327">MSVHGNNPSQNTGEKTFTKSSNSVNESDSEWESDGEELIHVELTGIFQDELKRNPDIQIKFIGIESEHPIVQLGNQVFEGEHSQTLGTSVIFTKKSGTDPTSANLDPVFQRPIGDSLEYLCRSDSKLLCKRVFLNAKS</sequence>
<keyword evidence="4" id="KW-1185">Reference proteome</keyword>
<dbReference type="OMA" id="KCRTTCK"/>
<proteinExistence type="predicted"/>
<dbReference type="PANTHER" id="PTHR21860">
    <property type="entry name" value="TRANSCRIPTION INITIATION FACTOR IIIC TFIIIC , POLYPEPTIDE 6-RELATED"/>
    <property type="match status" value="1"/>
</dbReference>
<dbReference type="InterPro" id="IPR019481">
    <property type="entry name" value="TFIIIC_triple_barrel"/>
</dbReference>
<evidence type="ECO:0000313" key="3">
    <source>
        <dbReference type="EMBL" id="TRY62593.1"/>
    </source>
</evidence>
<dbReference type="GO" id="GO:0000127">
    <property type="term" value="C:transcription factor TFIIIC complex"/>
    <property type="evidence" value="ECO:0007669"/>
    <property type="project" value="TreeGrafter"/>
</dbReference>
<accession>A0A553NAX6</accession>
<dbReference type="AlphaFoldDB" id="A0A553NAX6"/>
<dbReference type="InterPro" id="IPR042771">
    <property type="entry name" value="GTF3C6-like"/>
</dbReference>
<dbReference type="Gene3D" id="2.60.40.4370">
    <property type="match status" value="1"/>
</dbReference>
<dbReference type="GO" id="GO:0006383">
    <property type="term" value="P:transcription by RNA polymerase III"/>
    <property type="evidence" value="ECO:0007669"/>
    <property type="project" value="InterPro"/>
</dbReference>